<evidence type="ECO:0000313" key="1">
    <source>
        <dbReference type="EMBL" id="TNC49055.1"/>
    </source>
</evidence>
<evidence type="ECO:0008006" key="4">
    <source>
        <dbReference type="Google" id="ProtNLM"/>
    </source>
</evidence>
<sequence>MYGIELSVAGSAVRRGVDGRRPGPNHVFVVADVEVVNRGDAPVALSRVPAVFLAADGTQHDPAVPALWPDEEVVVGAYETAVVKVLFDVARTKAAGGAVRIVRGDGPTGRRLHLAS</sequence>
<protein>
    <recommendedName>
        <fullName evidence="4">DUF4352 domain-containing protein</fullName>
    </recommendedName>
</protein>
<gene>
    <name evidence="2" type="ORF">FHE65_06230</name>
    <name evidence="1" type="ORF">FHE65_06285</name>
</gene>
<dbReference type="AlphaFoldDB" id="A0A5C4MT62"/>
<dbReference type="Proteomes" id="UP000306740">
    <property type="component" value="Unassembled WGS sequence"/>
</dbReference>
<evidence type="ECO:0000313" key="2">
    <source>
        <dbReference type="EMBL" id="TNC49061.1"/>
    </source>
</evidence>
<dbReference type="EMBL" id="VDFR01000029">
    <property type="protein sequence ID" value="TNC49061.1"/>
    <property type="molecule type" value="Genomic_DNA"/>
</dbReference>
<comment type="caution">
    <text evidence="1">The sequence shown here is derived from an EMBL/GenBank/DDBJ whole genome shotgun (WGS) entry which is preliminary data.</text>
</comment>
<reference evidence="1 3" key="1">
    <citation type="submission" date="2019-05" db="EMBL/GenBank/DDBJ databases">
        <title>Mumia sp. nov., isolated from the intestinal contents of plateau pika (Ochotona curzoniae) in the Qinghai-Tibet plateau of China.</title>
        <authorList>
            <person name="Tian Z."/>
        </authorList>
    </citation>
    <scope>NUCLEOTIDE SEQUENCE [LARGE SCALE GENOMIC DNA]</scope>
    <source>
        <strain evidence="3">527</strain>
        <strain evidence="1">Z527</strain>
    </source>
</reference>
<evidence type="ECO:0000313" key="3">
    <source>
        <dbReference type="Proteomes" id="UP000306740"/>
    </source>
</evidence>
<proteinExistence type="predicted"/>
<dbReference type="EMBL" id="VDFR01000030">
    <property type="protein sequence ID" value="TNC49055.1"/>
    <property type="molecule type" value="Genomic_DNA"/>
</dbReference>
<organism evidence="1 3">
    <name type="scientific">Mumia zhuanghuii</name>
    <dbReference type="NCBI Taxonomy" id="2585211"/>
    <lineage>
        <taxon>Bacteria</taxon>
        <taxon>Bacillati</taxon>
        <taxon>Actinomycetota</taxon>
        <taxon>Actinomycetes</taxon>
        <taxon>Propionibacteriales</taxon>
        <taxon>Nocardioidaceae</taxon>
        <taxon>Mumia</taxon>
    </lineage>
</organism>
<accession>A0A5C4MT62</accession>
<dbReference type="RefSeq" id="WP_139105538.1">
    <property type="nucleotide sequence ID" value="NZ_VDFR01000029.1"/>
</dbReference>
<name>A0A5C4MT62_9ACTN</name>
<dbReference type="OrthoDB" id="3831138at2"/>